<evidence type="ECO:0000313" key="5">
    <source>
        <dbReference type="EMBL" id="CAA7395402.1"/>
    </source>
</evidence>
<protein>
    <recommendedName>
        <fullName evidence="4">Survival protein SurE-like phosphatase/nucleotidase domain-containing protein</fullName>
    </recommendedName>
</protein>
<dbReference type="SUPFAM" id="SSF64167">
    <property type="entry name" value="SurE-like"/>
    <property type="match status" value="1"/>
</dbReference>
<dbReference type="AlphaFoldDB" id="A0A7I8KD33"/>
<dbReference type="OrthoDB" id="202825at2759"/>
<comment type="similarity">
    <text evidence="1">Belongs to the SurE nucleotidase family.</text>
</comment>
<evidence type="ECO:0000313" key="6">
    <source>
        <dbReference type="Proteomes" id="UP000663760"/>
    </source>
</evidence>
<dbReference type="InterPro" id="IPR002828">
    <property type="entry name" value="SurE-like_Pase/nucleotidase"/>
</dbReference>
<dbReference type="Proteomes" id="UP000663760">
    <property type="component" value="Chromosome 4"/>
</dbReference>
<evidence type="ECO:0000256" key="3">
    <source>
        <dbReference type="ARBA" id="ARBA00022801"/>
    </source>
</evidence>
<name>A0A7I8KD33_SPIIN</name>
<dbReference type="HAMAP" id="MF_00060">
    <property type="entry name" value="SurE"/>
    <property type="match status" value="1"/>
</dbReference>
<keyword evidence="2" id="KW-0479">Metal-binding</keyword>
<reference evidence="5" key="1">
    <citation type="submission" date="2020-02" db="EMBL/GenBank/DDBJ databases">
        <authorList>
            <person name="Scholz U."/>
            <person name="Mascher M."/>
            <person name="Fiebig A."/>
        </authorList>
    </citation>
    <scope>NUCLEOTIDE SEQUENCE</scope>
</reference>
<dbReference type="GO" id="GO:0005829">
    <property type="term" value="C:cytosol"/>
    <property type="evidence" value="ECO:0007669"/>
    <property type="project" value="TreeGrafter"/>
</dbReference>
<gene>
    <name evidence="5" type="ORF">SI8410_04006063</name>
</gene>
<dbReference type="EMBL" id="LR746267">
    <property type="protein sequence ID" value="CAA7395402.1"/>
    <property type="molecule type" value="Genomic_DNA"/>
</dbReference>
<evidence type="ECO:0000256" key="2">
    <source>
        <dbReference type="ARBA" id="ARBA00022723"/>
    </source>
</evidence>
<accession>A0A7I8KD33</accession>
<feature type="domain" description="Survival protein SurE-like phosphatase/nucleotidase" evidence="4">
    <location>
        <begin position="57"/>
        <end position="248"/>
    </location>
</feature>
<dbReference type="PANTHER" id="PTHR30457">
    <property type="entry name" value="5'-NUCLEOTIDASE SURE"/>
    <property type="match status" value="1"/>
</dbReference>
<dbReference type="Pfam" id="PF01975">
    <property type="entry name" value="SurE"/>
    <property type="match status" value="1"/>
</dbReference>
<keyword evidence="3" id="KW-0378">Hydrolase</keyword>
<evidence type="ECO:0000259" key="4">
    <source>
        <dbReference type="Pfam" id="PF01975"/>
    </source>
</evidence>
<dbReference type="PANTHER" id="PTHR30457:SF0">
    <property type="entry name" value="PHOSPHATASE, PUTATIVE (AFU_ORTHOLOGUE AFUA_4G01070)-RELATED"/>
    <property type="match status" value="1"/>
</dbReference>
<keyword evidence="6" id="KW-1185">Reference proteome</keyword>
<organism evidence="5 6">
    <name type="scientific">Spirodela intermedia</name>
    <name type="common">Intermediate duckweed</name>
    <dbReference type="NCBI Taxonomy" id="51605"/>
    <lineage>
        <taxon>Eukaryota</taxon>
        <taxon>Viridiplantae</taxon>
        <taxon>Streptophyta</taxon>
        <taxon>Embryophyta</taxon>
        <taxon>Tracheophyta</taxon>
        <taxon>Spermatophyta</taxon>
        <taxon>Magnoliopsida</taxon>
        <taxon>Liliopsida</taxon>
        <taxon>Araceae</taxon>
        <taxon>Lemnoideae</taxon>
        <taxon>Spirodela</taxon>
    </lineage>
</organism>
<dbReference type="InterPro" id="IPR030048">
    <property type="entry name" value="SurE"/>
</dbReference>
<sequence>MKLTPNQLSSSSGARYQTFQTRRHAISGTPARPRRRSFLSGTNATLGMEGGAGRPIVLVTNDDGIEAPGLRFLVQALVSVGRYRVLVCAPNSDQSGVGHAITWQRPLSATPVELEGATAYAVSGTPADCASLGISTELFPGEKPDLVISGINIGSNCGYHIVYSGTVAGAREAFLYGVHSVAISYHWVRGKSSTHDLKRAAECCLPLLNALLVEIISKTYPKGLFLNMDLPTDLTCHKGYKITRQGKFMTRIGWKQTTSSSSAECSYVTADMELGSAVKKQNGDSSSARGALWFKRRFVEQNAETENEAEDVDFTSLEAGYITVTPLGALSRTEVEAESYFKDWILRVPDSPSTSYL</sequence>
<dbReference type="GO" id="GO:0008252">
    <property type="term" value="F:nucleotidase activity"/>
    <property type="evidence" value="ECO:0007669"/>
    <property type="project" value="InterPro"/>
</dbReference>
<dbReference type="NCBIfam" id="TIGR00087">
    <property type="entry name" value="surE"/>
    <property type="match status" value="1"/>
</dbReference>
<dbReference type="InterPro" id="IPR036523">
    <property type="entry name" value="SurE-like_sf"/>
</dbReference>
<evidence type="ECO:0000256" key="1">
    <source>
        <dbReference type="ARBA" id="ARBA00011062"/>
    </source>
</evidence>
<dbReference type="Gene3D" id="3.40.1210.10">
    <property type="entry name" value="Survival protein SurE-like phosphatase/nucleotidase"/>
    <property type="match status" value="1"/>
</dbReference>
<dbReference type="GO" id="GO:0046872">
    <property type="term" value="F:metal ion binding"/>
    <property type="evidence" value="ECO:0007669"/>
    <property type="project" value="UniProtKB-KW"/>
</dbReference>
<proteinExistence type="inferred from homology"/>